<evidence type="ECO:0000313" key="2">
    <source>
        <dbReference type="Proteomes" id="UP000054018"/>
    </source>
</evidence>
<organism evidence="1 2">
    <name type="scientific">Pisolithus microcarpus 441</name>
    <dbReference type="NCBI Taxonomy" id="765257"/>
    <lineage>
        <taxon>Eukaryota</taxon>
        <taxon>Fungi</taxon>
        <taxon>Dikarya</taxon>
        <taxon>Basidiomycota</taxon>
        <taxon>Agaricomycotina</taxon>
        <taxon>Agaricomycetes</taxon>
        <taxon>Agaricomycetidae</taxon>
        <taxon>Boletales</taxon>
        <taxon>Sclerodermatineae</taxon>
        <taxon>Pisolithaceae</taxon>
        <taxon>Pisolithus</taxon>
    </lineage>
</organism>
<accession>A0A0C9YAT2</accession>
<dbReference type="Proteomes" id="UP000054018">
    <property type="component" value="Unassembled WGS sequence"/>
</dbReference>
<name>A0A0C9YAT2_9AGAM</name>
<evidence type="ECO:0000313" key="1">
    <source>
        <dbReference type="EMBL" id="KIK11084.1"/>
    </source>
</evidence>
<dbReference type="InterPro" id="IPR041078">
    <property type="entry name" value="Plavaka"/>
</dbReference>
<dbReference type="HOGENOM" id="CLU_576345_0_0_1"/>
<reference evidence="2" key="2">
    <citation type="submission" date="2015-01" db="EMBL/GenBank/DDBJ databases">
        <title>Evolutionary Origins and Diversification of the Mycorrhizal Mutualists.</title>
        <authorList>
            <consortium name="DOE Joint Genome Institute"/>
            <consortium name="Mycorrhizal Genomics Consortium"/>
            <person name="Kohler A."/>
            <person name="Kuo A."/>
            <person name="Nagy L.G."/>
            <person name="Floudas D."/>
            <person name="Copeland A."/>
            <person name="Barry K.W."/>
            <person name="Cichocki N."/>
            <person name="Veneault-Fourrey C."/>
            <person name="LaButti K."/>
            <person name="Lindquist E.A."/>
            <person name="Lipzen A."/>
            <person name="Lundell T."/>
            <person name="Morin E."/>
            <person name="Murat C."/>
            <person name="Riley R."/>
            <person name="Ohm R."/>
            <person name="Sun H."/>
            <person name="Tunlid A."/>
            <person name="Henrissat B."/>
            <person name="Grigoriev I.V."/>
            <person name="Hibbett D.S."/>
            <person name="Martin F."/>
        </authorList>
    </citation>
    <scope>NUCLEOTIDE SEQUENCE [LARGE SCALE GENOMIC DNA]</scope>
    <source>
        <strain evidence="2">441</strain>
    </source>
</reference>
<dbReference type="AlphaFoldDB" id="A0A0C9YAT2"/>
<dbReference type="OrthoDB" id="2418900at2759"/>
<keyword evidence="2" id="KW-1185">Reference proteome</keyword>
<proteinExistence type="predicted"/>
<dbReference type="Pfam" id="PF18759">
    <property type="entry name" value="Plavaka"/>
    <property type="match status" value="1"/>
</dbReference>
<dbReference type="EMBL" id="KN834304">
    <property type="protein sequence ID" value="KIK11084.1"/>
    <property type="molecule type" value="Genomic_DNA"/>
</dbReference>
<reference evidence="1 2" key="1">
    <citation type="submission" date="2014-04" db="EMBL/GenBank/DDBJ databases">
        <authorList>
            <consortium name="DOE Joint Genome Institute"/>
            <person name="Kuo A."/>
            <person name="Kohler A."/>
            <person name="Costa M.D."/>
            <person name="Nagy L.G."/>
            <person name="Floudas D."/>
            <person name="Copeland A."/>
            <person name="Barry K.W."/>
            <person name="Cichocki N."/>
            <person name="Veneault-Fourrey C."/>
            <person name="LaButti K."/>
            <person name="Lindquist E.A."/>
            <person name="Lipzen A."/>
            <person name="Lundell T."/>
            <person name="Morin E."/>
            <person name="Murat C."/>
            <person name="Sun H."/>
            <person name="Tunlid A."/>
            <person name="Henrissat B."/>
            <person name="Grigoriev I.V."/>
            <person name="Hibbett D.S."/>
            <person name="Martin F."/>
            <person name="Nordberg H.P."/>
            <person name="Cantor M.N."/>
            <person name="Hua S.X."/>
        </authorList>
    </citation>
    <scope>NUCLEOTIDE SEQUENCE [LARGE SCALE GENOMIC DNA]</scope>
    <source>
        <strain evidence="1 2">441</strain>
    </source>
</reference>
<gene>
    <name evidence="1" type="ORF">PISMIDRAFT_123305</name>
</gene>
<sequence length="474" mass="53439">MPSSSPSLDDIHDLPAYDDFDVVQPDHDAIDTFVPCSDSDSDGEERIWNPSVAESAALLAELGQGHQIQPFSSAGVVFNTSKMFLKHFEMDPFSSFRCTNLYYPFASLNDWEMANFLLQSKMSMAKIDKFLSLSSVCTLPLSFWTAKELQSRIELLPTALRWNYRIIATSYPMKSPAILYFRDSLECIEALFNHLYYADHMMYTPFRVFTSAERVIREFSKWMSGDMAWQMQSKLPLGAMLCSVILSSDKTHITNMCSGKVTHPLLISLTNIKMAVQNKASLHAFLLNALMPVIEFIHPMHRMCSVLEAHLFHECLDIVLQPLKVAAQIGQMMSDPAGNLHHCFTLLAAYIVDTPEACMLACVRGKMSPVMMASHKDFGDAFQHEHHTGVRMLSQLSHIQCDPNDLERYFAQCEEFRLSGVVELFWHYITGTGNFGIMMSSGARTLSAHQNSTSTTLSYTQLLACTISRTVSQH</sequence>
<protein>
    <submittedName>
        <fullName evidence="1">Uncharacterized protein</fullName>
    </submittedName>
</protein>